<reference evidence="1 2" key="1">
    <citation type="submission" date="2018-10" db="EMBL/GenBank/DDBJ databases">
        <title>Histidinibacterium lentulum gen. nov., sp. nov., a marine bacterium from the culture broth of Picochlorum sp. 122.</title>
        <authorList>
            <person name="Wang G."/>
        </authorList>
    </citation>
    <scope>NUCLEOTIDE SEQUENCE [LARGE SCALE GENOMIC DNA]</scope>
    <source>
        <strain evidence="1 2">B17</strain>
    </source>
</reference>
<dbReference type="EMBL" id="RDRB01000008">
    <property type="protein sequence ID" value="ROT99076.1"/>
    <property type="molecule type" value="Genomic_DNA"/>
</dbReference>
<organism evidence="1 2">
    <name type="scientific">Histidinibacterium lentulum</name>
    <dbReference type="NCBI Taxonomy" id="2480588"/>
    <lineage>
        <taxon>Bacteria</taxon>
        <taxon>Pseudomonadati</taxon>
        <taxon>Pseudomonadota</taxon>
        <taxon>Alphaproteobacteria</taxon>
        <taxon>Rhodobacterales</taxon>
        <taxon>Paracoccaceae</taxon>
        <taxon>Histidinibacterium</taxon>
    </lineage>
</organism>
<evidence type="ECO:0000313" key="2">
    <source>
        <dbReference type="Proteomes" id="UP000268016"/>
    </source>
</evidence>
<sequence length="71" mass="7866">MAVIESGQSDARYRFSNWFAGSLTELPVFIERAESEAFGDAAVRIVIVNASRAARLVRKRALRLGLPEAEE</sequence>
<gene>
    <name evidence="1" type="ORF">EAT49_15790</name>
</gene>
<evidence type="ECO:0000313" key="1">
    <source>
        <dbReference type="EMBL" id="ROT99076.1"/>
    </source>
</evidence>
<name>A0A3N2QV48_9RHOB</name>
<dbReference type="Proteomes" id="UP000268016">
    <property type="component" value="Unassembled WGS sequence"/>
</dbReference>
<keyword evidence="2" id="KW-1185">Reference proteome</keyword>
<proteinExistence type="predicted"/>
<accession>A0A3N2QV48</accession>
<protein>
    <submittedName>
        <fullName evidence="1">Uncharacterized protein</fullName>
    </submittedName>
</protein>
<dbReference type="AlphaFoldDB" id="A0A3N2QV48"/>
<comment type="caution">
    <text evidence="1">The sequence shown here is derived from an EMBL/GenBank/DDBJ whole genome shotgun (WGS) entry which is preliminary data.</text>
</comment>